<dbReference type="EMBL" id="JACKXE010000001">
    <property type="protein sequence ID" value="MBB6628083.1"/>
    <property type="molecule type" value="Genomic_DNA"/>
</dbReference>
<keyword evidence="2" id="KW-1003">Cell membrane</keyword>
<keyword evidence="11" id="KW-1185">Reference proteome</keyword>
<evidence type="ECO:0000256" key="8">
    <source>
        <dbReference type="SAM" id="Phobius"/>
    </source>
</evidence>
<evidence type="ECO:0000259" key="9">
    <source>
        <dbReference type="Pfam" id="PF02687"/>
    </source>
</evidence>
<keyword evidence="5 8" id="KW-0472">Membrane</keyword>
<reference evidence="10 11" key="1">
    <citation type="submission" date="2020-08" db="EMBL/GenBank/DDBJ databases">
        <authorList>
            <person name="Seo M.-J."/>
        </authorList>
    </citation>
    <scope>NUCLEOTIDE SEQUENCE [LARGE SCALE GENOMIC DNA]</scope>
    <source>
        <strain evidence="10 11">KIGAM211</strain>
    </source>
</reference>
<feature type="transmembrane region" description="Helical" evidence="8">
    <location>
        <begin position="743"/>
        <end position="766"/>
    </location>
</feature>
<dbReference type="InterPro" id="IPR050250">
    <property type="entry name" value="Macrolide_Exporter_MacB"/>
</dbReference>
<dbReference type="Proteomes" id="UP000523955">
    <property type="component" value="Unassembled WGS sequence"/>
</dbReference>
<feature type="transmembrane region" description="Helical" evidence="8">
    <location>
        <begin position="787"/>
        <end position="810"/>
    </location>
</feature>
<evidence type="ECO:0000256" key="6">
    <source>
        <dbReference type="ARBA" id="ARBA00038076"/>
    </source>
</evidence>
<keyword evidence="3 8" id="KW-0812">Transmembrane</keyword>
<evidence type="ECO:0000256" key="7">
    <source>
        <dbReference type="SAM" id="MobiDB-lite"/>
    </source>
</evidence>
<feature type="transmembrane region" description="Helical" evidence="8">
    <location>
        <begin position="273"/>
        <end position="300"/>
    </location>
</feature>
<evidence type="ECO:0000313" key="11">
    <source>
        <dbReference type="Proteomes" id="UP000523955"/>
    </source>
</evidence>
<dbReference type="Pfam" id="PF02687">
    <property type="entry name" value="FtsX"/>
    <property type="match status" value="2"/>
</dbReference>
<evidence type="ECO:0000313" key="10">
    <source>
        <dbReference type="EMBL" id="MBB6628083.1"/>
    </source>
</evidence>
<feature type="transmembrane region" description="Helical" evidence="8">
    <location>
        <begin position="323"/>
        <end position="349"/>
    </location>
</feature>
<proteinExistence type="inferred from homology"/>
<name>A0A7X0RGU9_9ACTN</name>
<feature type="region of interest" description="Disordered" evidence="7">
    <location>
        <begin position="80"/>
        <end position="105"/>
    </location>
</feature>
<gene>
    <name evidence="10" type="ORF">H5V45_12210</name>
</gene>
<feature type="domain" description="ABC3 transporter permease C-terminal" evidence="9">
    <location>
        <begin position="279"/>
        <end position="397"/>
    </location>
</feature>
<feature type="transmembrane region" description="Helical" evidence="8">
    <location>
        <begin position="849"/>
        <end position="873"/>
    </location>
</feature>
<evidence type="ECO:0000256" key="2">
    <source>
        <dbReference type="ARBA" id="ARBA00022475"/>
    </source>
</evidence>
<comment type="caution">
    <text evidence="10">The sequence shown here is derived from an EMBL/GenBank/DDBJ whole genome shotgun (WGS) entry which is preliminary data.</text>
</comment>
<dbReference type="PANTHER" id="PTHR30572">
    <property type="entry name" value="MEMBRANE COMPONENT OF TRANSPORTER-RELATED"/>
    <property type="match status" value="1"/>
</dbReference>
<organism evidence="10 11">
    <name type="scientific">Nocardioides luti</name>
    <dbReference type="NCBI Taxonomy" id="2761101"/>
    <lineage>
        <taxon>Bacteria</taxon>
        <taxon>Bacillati</taxon>
        <taxon>Actinomycetota</taxon>
        <taxon>Actinomycetes</taxon>
        <taxon>Propionibacteriales</taxon>
        <taxon>Nocardioidaceae</taxon>
        <taxon>Nocardioides</taxon>
    </lineage>
</organism>
<dbReference type="RefSeq" id="WP_185253173.1">
    <property type="nucleotide sequence ID" value="NZ_JACKXE010000001.1"/>
</dbReference>
<dbReference type="AlphaFoldDB" id="A0A7X0RGU9"/>
<feature type="transmembrane region" description="Helical" evidence="8">
    <location>
        <begin position="369"/>
        <end position="393"/>
    </location>
</feature>
<keyword evidence="4 8" id="KW-1133">Transmembrane helix</keyword>
<evidence type="ECO:0000256" key="4">
    <source>
        <dbReference type="ARBA" id="ARBA00022989"/>
    </source>
</evidence>
<accession>A0A7X0RGU9</accession>
<sequence length="884" mass="89671">MNRWLAGWRLSLRLARRDALRARGRSLLVLVMIALPVLAVTAADVVLQTQDVSSAESLDRRLGAATAQVTVQKGIERIVQAPDPDQASSSVGADEGSAPATESQVATLLGDPRLVEIRTGEADVVTDKGKAYTEGTEVDLHDPAARGLFRLTSGRLPDAVDEVVVNQALADKGYAIGDALDLADEGRTDPRIVGIAESATIRDSPAVAGPVGSLHVATYGARSWLVDGAPVPWSTVLRLNQVGATVLSREVVLDPPPLPPEVQQYLSDSSGDVIAVIVLIVVMALIEVVLLAGPAFAVGARRQARSLALMASAGGTPPQTRRVVLAGAVVLGGVASVLGVVVGIGLGRALVPLLQQRSGSWFGPFEVPWLHLLGVAGFGLLSALLAAVVPATIASRQDVVAVLAGRRGDRKPSLRSPILGTVLLGLGVAGAAVGSRSSDVNGAYFIAGAAISSVLGMVLLVPLVLVLVSRLSSALPLTLRYAARDAARHRTRTVPAVAAVAATVAGVVALGIALASDEAQNEAEYTPSFASGVGVVTGAGDYATYARLVQREIPGATVTPVLGVPYPDGGFRDVSITTAGSDREALLTSYGASFGSDVLVSDGALPTGLLGLDTASRRAAEAALADGRSVVFTDTGVAADEARIAVTTFKASSKKAGPAVRERLPVVTVPVSVGAGPQAILSADAAAALDLPVAPVGLTVSGTSLTKADESAVTEALAGSSEAASFTVERGYQADSATVITQLVLAGLGAVLMLGGTLTATFLALSDARPDLATLSAIGASPRRRRGIAAAYAVVVGMVGALLGVVVGFIPGIAITYPLTSTGGDTCSVASGSGYCEATGVSSGPFLDIPWLLILGLVVVLPLLTALVVGAAVRSRLPLVARLV</sequence>
<feature type="transmembrane region" description="Helical" evidence="8">
    <location>
        <begin position="493"/>
        <end position="515"/>
    </location>
</feature>
<dbReference type="GO" id="GO:0022857">
    <property type="term" value="F:transmembrane transporter activity"/>
    <property type="evidence" value="ECO:0007669"/>
    <property type="project" value="TreeGrafter"/>
</dbReference>
<comment type="similarity">
    <text evidence="6">Belongs to the ABC-4 integral membrane protein family.</text>
</comment>
<dbReference type="GO" id="GO:0005886">
    <property type="term" value="C:plasma membrane"/>
    <property type="evidence" value="ECO:0007669"/>
    <property type="project" value="UniProtKB-SubCell"/>
</dbReference>
<evidence type="ECO:0000256" key="3">
    <source>
        <dbReference type="ARBA" id="ARBA00022692"/>
    </source>
</evidence>
<dbReference type="PANTHER" id="PTHR30572:SF4">
    <property type="entry name" value="ABC TRANSPORTER PERMEASE YTRF"/>
    <property type="match status" value="1"/>
</dbReference>
<comment type="subcellular location">
    <subcellularLocation>
        <location evidence="1">Cell membrane</location>
        <topology evidence="1">Multi-pass membrane protein</topology>
    </subcellularLocation>
</comment>
<evidence type="ECO:0000256" key="1">
    <source>
        <dbReference type="ARBA" id="ARBA00004651"/>
    </source>
</evidence>
<feature type="transmembrane region" description="Helical" evidence="8">
    <location>
        <begin position="445"/>
        <end position="472"/>
    </location>
</feature>
<evidence type="ECO:0000256" key="5">
    <source>
        <dbReference type="ARBA" id="ARBA00023136"/>
    </source>
</evidence>
<protein>
    <submittedName>
        <fullName evidence="10">ABC transporter permease</fullName>
    </submittedName>
</protein>
<feature type="transmembrane region" description="Helical" evidence="8">
    <location>
        <begin position="414"/>
        <end position="433"/>
    </location>
</feature>
<dbReference type="InterPro" id="IPR003838">
    <property type="entry name" value="ABC3_permease_C"/>
</dbReference>
<feature type="domain" description="ABC3 transporter permease C-terminal" evidence="9">
    <location>
        <begin position="744"/>
        <end position="874"/>
    </location>
</feature>